<evidence type="ECO:0000313" key="13">
    <source>
        <dbReference type="Proteomes" id="UP000239724"/>
    </source>
</evidence>
<dbReference type="RefSeq" id="WP_104518319.1">
    <property type="nucleotide sequence ID" value="NZ_NHRY01000075.1"/>
</dbReference>
<evidence type="ECO:0000256" key="1">
    <source>
        <dbReference type="ARBA" id="ARBA00004651"/>
    </source>
</evidence>
<dbReference type="FunFam" id="3.40.50.300:FF:000221">
    <property type="entry name" value="Multidrug ABC transporter ATP-binding protein"/>
    <property type="match status" value="1"/>
</dbReference>
<dbReference type="SMART" id="SM00382">
    <property type="entry name" value="AAA"/>
    <property type="match status" value="1"/>
</dbReference>
<dbReference type="AlphaFoldDB" id="A0A2S6NK35"/>
<evidence type="ECO:0000256" key="3">
    <source>
        <dbReference type="ARBA" id="ARBA00022475"/>
    </source>
</evidence>
<dbReference type="CDD" id="cd18564">
    <property type="entry name" value="ABC_6TM_exporter_like"/>
    <property type="match status" value="1"/>
</dbReference>
<sequence length="598" mass="65001">MTADRWWLARLLFTGRQQIILAGLAMLGRAGVLVLVPWPLKYVVNCVILGRHPPHWMVSLSPAIASERIALLNFLAVVMLALAAADAALDYCGNRLFLSAGQRTVYALRRQVFNHLLSLPIAYHRHRRGGELMSRLTEDAGQIQDVIVVAGTSLFPHVLTLAGIVGVMLLIDWRYACLVIAILPMLGFINYRWSHLLRAHLRRTRGREGELWGLAQEVLAALPLVQTSGREPHEQRRFALQGLSSLRAALAATRTQAQLRPLIDVLIATGTTAVIWYGAMRALSGSLTPGDLLLFLAYLRGLVTPVRQITKAAPQLGRCAVALERIREVFDERSPVCDPPHPVVPVRCLGRMEFRGVGFAYKPGVAALADVAFTLAPGRRVALVGPTGAGKTTIAMLAIRMADPGSGQVLLDGEDLRRLPLRYVRRHVALMLQDSPLLHGTVWENIAYGRPGARRADAIEAAIAAGVDDVIRALPDGYDTRVAERGGSLSGGQRQCIAIARVTLADARVVILDEPSSALDATTERRIAGALRRLGQDRALLVIAHRLATIRDADEIIVLAHGRIAQVGSHHALLRNGGIYGSLLRDHGVEALPQVAAE</sequence>
<dbReference type="PANTHER" id="PTHR24221:SF468">
    <property type="entry name" value="ABC TRANSPORTER"/>
    <property type="match status" value="1"/>
</dbReference>
<evidence type="ECO:0000256" key="2">
    <source>
        <dbReference type="ARBA" id="ARBA00022448"/>
    </source>
</evidence>
<reference evidence="12 13" key="1">
    <citation type="journal article" date="2018" name="Arch. Microbiol.">
        <title>New insights into the metabolic potential of the phototrophic purple bacterium Rhodopila globiformis DSM 161(T) from its draft genome sequence and evidence for a vanadium-dependent nitrogenase.</title>
        <authorList>
            <person name="Imhoff J.F."/>
            <person name="Rahn T."/>
            <person name="Kunzel S."/>
            <person name="Neulinger S.C."/>
        </authorList>
    </citation>
    <scope>NUCLEOTIDE SEQUENCE [LARGE SCALE GENOMIC DNA]</scope>
    <source>
        <strain evidence="12 13">DSM 161</strain>
    </source>
</reference>
<feature type="domain" description="ABC transmembrane type-1" evidence="11">
    <location>
        <begin position="20"/>
        <end position="318"/>
    </location>
</feature>
<dbReference type="PROSITE" id="PS00211">
    <property type="entry name" value="ABC_TRANSPORTER_1"/>
    <property type="match status" value="1"/>
</dbReference>
<dbReference type="Proteomes" id="UP000239724">
    <property type="component" value="Unassembled WGS sequence"/>
</dbReference>
<keyword evidence="2" id="KW-0813">Transport</keyword>
<evidence type="ECO:0000256" key="4">
    <source>
        <dbReference type="ARBA" id="ARBA00022692"/>
    </source>
</evidence>
<feature type="transmembrane region" description="Helical" evidence="9">
    <location>
        <begin position="173"/>
        <end position="193"/>
    </location>
</feature>
<evidence type="ECO:0000259" key="11">
    <source>
        <dbReference type="PROSITE" id="PS50929"/>
    </source>
</evidence>
<proteinExistence type="predicted"/>
<feature type="transmembrane region" description="Helical" evidence="9">
    <location>
        <begin position="146"/>
        <end position="167"/>
    </location>
</feature>
<gene>
    <name evidence="12" type="ORF">CCS01_07950</name>
</gene>
<dbReference type="GO" id="GO:0016887">
    <property type="term" value="F:ATP hydrolysis activity"/>
    <property type="evidence" value="ECO:0007669"/>
    <property type="project" value="InterPro"/>
</dbReference>
<evidence type="ECO:0000256" key="8">
    <source>
        <dbReference type="ARBA" id="ARBA00023136"/>
    </source>
</evidence>
<dbReference type="SUPFAM" id="SSF90123">
    <property type="entry name" value="ABC transporter transmembrane region"/>
    <property type="match status" value="1"/>
</dbReference>
<dbReference type="InterPro" id="IPR027417">
    <property type="entry name" value="P-loop_NTPase"/>
</dbReference>
<feature type="transmembrane region" description="Helical" evidence="9">
    <location>
        <begin position="262"/>
        <end position="279"/>
    </location>
</feature>
<dbReference type="EMBL" id="NHRY01000075">
    <property type="protein sequence ID" value="PPQ35274.1"/>
    <property type="molecule type" value="Genomic_DNA"/>
</dbReference>
<feature type="transmembrane region" description="Helical" evidence="9">
    <location>
        <begin position="69"/>
        <end position="89"/>
    </location>
</feature>
<dbReference type="Pfam" id="PF00664">
    <property type="entry name" value="ABC_membrane"/>
    <property type="match status" value="1"/>
</dbReference>
<dbReference type="OrthoDB" id="5288404at2"/>
<feature type="transmembrane region" description="Helical" evidence="9">
    <location>
        <begin position="20"/>
        <end position="40"/>
    </location>
</feature>
<dbReference type="GO" id="GO:0005524">
    <property type="term" value="F:ATP binding"/>
    <property type="evidence" value="ECO:0007669"/>
    <property type="project" value="UniProtKB-KW"/>
</dbReference>
<dbReference type="SUPFAM" id="SSF52540">
    <property type="entry name" value="P-loop containing nucleoside triphosphate hydrolases"/>
    <property type="match status" value="1"/>
</dbReference>
<evidence type="ECO:0000256" key="9">
    <source>
        <dbReference type="SAM" id="Phobius"/>
    </source>
</evidence>
<dbReference type="PROSITE" id="PS50893">
    <property type="entry name" value="ABC_TRANSPORTER_2"/>
    <property type="match status" value="1"/>
</dbReference>
<evidence type="ECO:0000313" key="12">
    <source>
        <dbReference type="EMBL" id="PPQ35274.1"/>
    </source>
</evidence>
<keyword evidence="3" id="KW-1003">Cell membrane</keyword>
<dbReference type="PROSITE" id="PS50929">
    <property type="entry name" value="ABC_TM1F"/>
    <property type="match status" value="1"/>
</dbReference>
<accession>A0A2S6NK35</accession>
<dbReference type="InterPro" id="IPR011527">
    <property type="entry name" value="ABC1_TM_dom"/>
</dbReference>
<keyword evidence="4 9" id="KW-0812">Transmembrane</keyword>
<evidence type="ECO:0000259" key="10">
    <source>
        <dbReference type="PROSITE" id="PS50893"/>
    </source>
</evidence>
<comment type="caution">
    <text evidence="12">The sequence shown here is derived from an EMBL/GenBank/DDBJ whole genome shotgun (WGS) entry which is preliminary data.</text>
</comment>
<keyword evidence="8 9" id="KW-0472">Membrane</keyword>
<name>A0A2S6NK35_RHOGL</name>
<dbReference type="InterPro" id="IPR003593">
    <property type="entry name" value="AAA+_ATPase"/>
</dbReference>
<dbReference type="Gene3D" id="3.40.50.300">
    <property type="entry name" value="P-loop containing nucleotide triphosphate hydrolases"/>
    <property type="match status" value="1"/>
</dbReference>
<keyword evidence="7 9" id="KW-1133">Transmembrane helix</keyword>
<keyword evidence="6" id="KW-0067">ATP-binding</keyword>
<evidence type="ECO:0008006" key="14">
    <source>
        <dbReference type="Google" id="ProtNLM"/>
    </source>
</evidence>
<dbReference type="InterPro" id="IPR003439">
    <property type="entry name" value="ABC_transporter-like_ATP-bd"/>
</dbReference>
<protein>
    <recommendedName>
        <fullName evidence="14">ABC transporter ATP-binding protein</fullName>
    </recommendedName>
</protein>
<dbReference type="InterPro" id="IPR039421">
    <property type="entry name" value="Type_1_exporter"/>
</dbReference>
<dbReference type="Gene3D" id="1.20.1560.10">
    <property type="entry name" value="ABC transporter type 1, transmembrane domain"/>
    <property type="match status" value="1"/>
</dbReference>
<organism evidence="12 13">
    <name type="scientific">Rhodopila globiformis</name>
    <name type="common">Rhodopseudomonas globiformis</name>
    <dbReference type="NCBI Taxonomy" id="1071"/>
    <lineage>
        <taxon>Bacteria</taxon>
        <taxon>Pseudomonadati</taxon>
        <taxon>Pseudomonadota</taxon>
        <taxon>Alphaproteobacteria</taxon>
        <taxon>Acetobacterales</taxon>
        <taxon>Acetobacteraceae</taxon>
        <taxon>Rhodopila</taxon>
    </lineage>
</organism>
<dbReference type="GO" id="GO:0005886">
    <property type="term" value="C:plasma membrane"/>
    <property type="evidence" value="ECO:0007669"/>
    <property type="project" value="UniProtKB-SubCell"/>
</dbReference>
<dbReference type="Pfam" id="PF00005">
    <property type="entry name" value="ABC_tran"/>
    <property type="match status" value="1"/>
</dbReference>
<keyword evidence="13" id="KW-1185">Reference proteome</keyword>
<evidence type="ECO:0000256" key="5">
    <source>
        <dbReference type="ARBA" id="ARBA00022741"/>
    </source>
</evidence>
<dbReference type="GO" id="GO:0034040">
    <property type="term" value="F:ATPase-coupled lipid transmembrane transporter activity"/>
    <property type="evidence" value="ECO:0007669"/>
    <property type="project" value="TreeGrafter"/>
</dbReference>
<dbReference type="InterPro" id="IPR036640">
    <property type="entry name" value="ABC1_TM_sf"/>
</dbReference>
<evidence type="ECO:0000256" key="6">
    <source>
        <dbReference type="ARBA" id="ARBA00022840"/>
    </source>
</evidence>
<feature type="domain" description="ABC transporter" evidence="10">
    <location>
        <begin position="352"/>
        <end position="586"/>
    </location>
</feature>
<keyword evidence="5" id="KW-0547">Nucleotide-binding</keyword>
<comment type="subcellular location">
    <subcellularLocation>
        <location evidence="1">Cell membrane</location>
        <topology evidence="1">Multi-pass membrane protein</topology>
    </subcellularLocation>
</comment>
<dbReference type="InterPro" id="IPR017871">
    <property type="entry name" value="ABC_transporter-like_CS"/>
</dbReference>
<evidence type="ECO:0000256" key="7">
    <source>
        <dbReference type="ARBA" id="ARBA00022989"/>
    </source>
</evidence>
<dbReference type="PANTHER" id="PTHR24221">
    <property type="entry name" value="ATP-BINDING CASSETTE SUB-FAMILY B"/>
    <property type="match status" value="1"/>
</dbReference>
<dbReference type="GO" id="GO:0140359">
    <property type="term" value="F:ABC-type transporter activity"/>
    <property type="evidence" value="ECO:0007669"/>
    <property type="project" value="InterPro"/>
</dbReference>